<dbReference type="InterPro" id="IPR029001">
    <property type="entry name" value="ITPase-like_fam"/>
</dbReference>
<dbReference type="GO" id="GO:0005737">
    <property type="term" value="C:cytoplasm"/>
    <property type="evidence" value="ECO:0007669"/>
    <property type="project" value="UniProtKB-SubCell"/>
</dbReference>
<keyword evidence="8" id="KW-1185">Reference proteome</keyword>
<feature type="active site" description="Proton acceptor" evidence="6">
    <location>
        <position position="70"/>
    </location>
</feature>
<keyword evidence="3 6" id="KW-0963">Cytoplasm</keyword>
<dbReference type="PIRSF" id="PIRSF006305">
    <property type="entry name" value="Maf"/>
    <property type="match status" value="1"/>
</dbReference>
<evidence type="ECO:0000256" key="1">
    <source>
        <dbReference type="ARBA" id="ARBA00001968"/>
    </source>
</evidence>
<dbReference type="FunFam" id="3.90.950.10:FF:000005">
    <property type="entry name" value="7-methyl-GTP pyrophosphatase"/>
    <property type="match status" value="1"/>
</dbReference>
<comment type="similarity">
    <text evidence="6">Belongs to the Maf family. YhdE subfamily.</text>
</comment>
<comment type="catalytic activity">
    <reaction evidence="6">
        <text>dTTP + H2O = dTMP + diphosphate + H(+)</text>
        <dbReference type="Rhea" id="RHEA:28534"/>
        <dbReference type="ChEBI" id="CHEBI:15377"/>
        <dbReference type="ChEBI" id="CHEBI:15378"/>
        <dbReference type="ChEBI" id="CHEBI:33019"/>
        <dbReference type="ChEBI" id="CHEBI:37568"/>
        <dbReference type="ChEBI" id="CHEBI:63528"/>
        <dbReference type="EC" id="3.6.1.9"/>
    </reaction>
</comment>
<dbReference type="InterPro" id="IPR003697">
    <property type="entry name" value="Maf-like"/>
</dbReference>
<dbReference type="RefSeq" id="WP_078697070.1">
    <property type="nucleotide sequence ID" value="NZ_FUYH01000016.1"/>
</dbReference>
<comment type="caution">
    <text evidence="6">Lacks conserved residue(s) required for the propagation of feature annotation.</text>
</comment>
<dbReference type="EC" id="3.6.1.9" evidence="6"/>
<dbReference type="Pfam" id="PF02545">
    <property type="entry name" value="Maf"/>
    <property type="match status" value="1"/>
</dbReference>
<feature type="site" description="Important for substrate specificity" evidence="6">
    <location>
        <position position="155"/>
    </location>
</feature>
<evidence type="ECO:0000256" key="6">
    <source>
        <dbReference type="HAMAP-Rule" id="MF_00528"/>
    </source>
</evidence>
<name>A0A1T4XY58_9CLOT</name>
<evidence type="ECO:0000256" key="2">
    <source>
        <dbReference type="ARBA" id="ARBA00004496"/>
    </source>
</evidence>
<comment type="subcellular location">
    <subcellularLocation>
        <location evidence="2 6">Cytoplasm</location>
    </subcellularLocation>
</comment>
<organism evidence="7 8">
    <name type="scientific">Caloramator quimbayensis</name>
    <dbReference type="NCBI Taxonomy" id="1147123"/>
    <lineage>
        <taxon>Bacteria</taxon>
        <taxon>Bacillati</taxon>
        <taxon>Bacillota</taxon>
        <taxon>Clostridia</taxon>
        <taxon>Eubacteriales</taxon>
        <taxon>Clostridiaceae</taxon>
        <taxon>Caloramator</taxon>
    </lineage>
</organism>
<protein>
    <recommendedName>
        <fullName evidence="6">dTTP/UTP pyrophosphatase</fullName>
        <shortName evidence="6">dTTPase/UTPase</shortName>
        <ecNumber evidence="6">3.6.1.9</ecNumber>
    </recommendedName>
    <alternativeName>
        <fullName evidence="6">Nucleoside triphosphate pyrophosphatase</fullName>
    </alternativeName>
    <alternativeName>
        <fullName evidence="6">Nucleotide pyrophosphatase</fullName>
        <shortName evidence="6">Nucleotide PPase</shortName>
    </alternativeName>
</protein>
<dbReference type="GO" id="GO:0036221">
    <property type="term" value="F:UTP diphosphatase activity"/>
    <property type="evidence" value="ECO:0007669"/>
    <property type="project" value="RHEA"/>
</dbReference>
<evidence type="ECO:0000256" key="4">
    <source>
        <dbReference type="ARBA" id="ARBA00022801"/>
    </source>
</evidence>
<accession>A0A1T4XY58</accession>
<keyword evidence="5 6" id="KW-0546">Nucleotide metabolism</keyword>
<reference evidence="8" key="1">
    <citation type="submission" date="2017-02" db="EMBL/GenBank/DDBJ databases">
        <authorList>
            <person name="Varghese N."/>
            <person name="Submissions S."/>
        </authorList>
    </citation>
    <scope>NUCLEOTIDE SEQUENCE [LARGE SCALE GENOMIC DNA]</scope>
    <source>
        <strain evidence="8">USBA 833</strain>
    </source>
</reference>
<dbReference type="EMBL" id="FUYH01000016">
    <property type="protein sequence ID" value="SKA94509.1"/>
    <property type="molecule type" value="Genomic_DNA"/>
</dbReference>
<dbReference type="Gene3D" id="3.90.950.10">
    <property type="match status" value="1"/>
</dbReference>
<dbReference type="PANTHER" id="PTHR43213">
    <property type="entry name" value="BIFUNCTIONAL DTTP/UTP PYROPHOSPHATASE/METHYLTRANSFERASE PROTEIN-RELATED"/>
    <property type="match status" value="1"/>
</dbReference>
<keyword evidence="4 6" id="KW-0378">Hydrolase</keyword>
<comment type="catalytic activity">
    <reaction evidence="6">
        <text>UTP + H2O = UMP + diphosphate + H(+)</text>
        <dbReference type="Rhea" id="RHEA:29395"/>
        <dbReference type="ChEBI" id="CHEBI:15377"/>
        <dbReference type="ChEBI" id="CHEBI:15378"/>
        <dbReference type="ChEBI" id="CHEBI:33019"/>
        <dbReference type="ChEBI" id="CHEBI:46398"/>
        <dbReference type="ChEBI" id="CHEBI:57865"/>
        <dbReference type="EC" id="3.6.1.9"/>
    </reaction>
</comment>
<feature type="site" description="Important for substrate specificity" evidence="6">
    <location>
        <position position="12"/>
    </location>
</feature>
<evidence type="ECO:0000256" key="3">
    <source>
        <dbReference type="ARBA" id="ARBA00022490"/>
    </source>
</evidence>
<comment type="function">
    <text evidence="6">Nucleoside triphosphate pyrophosphatase that hydrolyzes dTTP and UTP. May have a dual role in cell division arrest and in preventing the incorporation of modified nucleotides into cellular nucleic acids.</text>
</comment>
<dbReference type="GO" id="GO:0009117">
    <property type="term" value="P:nucleotide metabolic process"/>
    <property type="evidence" value="ECO:0007669"/>
    <property type="project" value="UniProtKB-KW"/>
</dbReference>
<dbReference type="NCBIfam" id="TIGR00172">
    <property type="entry name" value="maf"/>
    <property type="match status" value="1"/>
</dbReference>
<proteinExistence type="inferred from homology"/>
<dbReference type="OrthoDB" id="9807767at2"/>
<dbReference type="PANTHER" id="PTHR43213:SF5">
    <property type="entry name" value="BIFUNCTIONAL DTTP_UTP PYROPHOSPHATASE_METHYLTRANSFERASE PROTEIN-RELATED"/>
    <property type="match status" value="1"/>
</dbReference>
<evidence type="ECO:0000313" key="7">
    <source>
        <dbReference type="EMBL" id="SKA94509.1"/>
    </source>
</evidence>
<evidence type="ECO:0000256" key="5">
    <source>
        <dbReference type="ARBA" id="ARBA00023080"/>
    </source>
</evidence>
<gene>
    <name evidence="7" type="ORF">SAMN05443428_11620</name>
</gene>
<sequence>MKRVILASNSPRRIEILNTFNIKFDVIPSEYNEKMLNFLSPYELVCELSERKASNVAQKVGEDCIIIGADTVVYKDGDILGKPSDEKDAFNMLSKLSGDCHKVITGICIIDKKEKNIYKSYEETLVYFKNLTENEIMDYIKTKEPFDKAGAYGIQGFGGLFVEKIEGCYFNVVGFPVNKLYTALGNMGVNLLTGEI</sequence>
<dbReference type="Proteomes" id="UP000190105">
    <property type="component" value="Unassembled WGS sequence"/>
</dbReference>
<dbReference type="GO" id="GO:0036218">
    <property type="term" value="F:dTTP diphosphatase activity"/>
    <property type="evidence" value="ECO:0007669"/>
    <property type="project" value="RHEA"/>
</dbReference>
<evidence type="ECO:0000313" key="8">
    <source>
        <dbReference type="Proteomes" id="UP000190105"/>
    </source>
</evidence>
<dbReference type="STRING" id="1147123.SAMN05443428_11620"/>
<dbReference type="HAMAP" id="MF_00528">
    <property type="entry name" value="Maf"/>
    <property type="match status" value="1"/>
</dbReference>
<dbReference type="SUPFAM" id="SSF52972">
    <property type="entry name" value="ITPase-like"/>
    <property type="match status" value="1"/>
</dbReference>
<dbReference type="CDD" id="cd00555">
    <property type="entry name" value="Maf"/>
    <property type="match status" value="1"/>
</dbReference>
<dbReference type="AlphaFoldDB" id="A0A1T4XY58"/>
<feature type="site" description="Important for substrate specificity" evidence="6">
    <location>
        <position position="71"/>
    </location>
</feature>
<comment type="cofactor">
    <cofactor evidence="1 6">
        <name>a divalent metal cation</name>
        <dbReference type="ChEBI" id="CHEBI:60240"/>
    </cofactor>
</comment>